<evidence type="ECO:0000256" key="1">
    <source>
        <dbReference type="SAM" id="MobiDB-lite"/>
    </source>
</evidence>
<dbReference type="EMBL" id="CP045997">
    <property type="protein sequence ID" value="QHV99210.1"/>
    <property type="molecule type" value="Genomic_DNA"/>
</dbReference>
<feature type="region of interest" description="Disordered" evidence="1">
    <location>
        <begin position="39"/>
        <end position="67"/>
    </location>
</feature>
<proteinExistence type="predicted"/>
<organism evidence="2 3">
    <name type="scientific">Spirosoma endbachense</name>
    <dbReference type="NCBI Taxonomy" id="2666025"/>
    <lineage>
        <taxon>Bacteria</taxon>
        <taxon>Pseudomonadati</taxon>
        <taxon>Bacteroidota</taxon>
        <taxon>Cytophagia</taxon>
        <taxon>Cytophagales</taxon>
        <taxon>Cytophagaceae</taxon>
        <taxon>Spirosoma</taxon>
    </lineage>
</organism>
<feature type="compositionally biased region" description="Basic and acidic residues" evidence="1">
    <location>
        <begin position="56"/>
        <end position="67"/>
    </location>
</feature>
<gene>
    <name evidence="2" type="ORF">GJR95_31225</name>
</gene>
<dbReference type="AlphaFoldDB" id="A0A6P1W5J8"/>
<dbReference type="RefSeq" id="WP_162389614.1">
    <property type="nucleotide sequence ID" value="NZ_CP045997.1"/>
</dbReference>
<keyword evidence="3" id="KW-1185">Reference proteome</keyword>
<reference evidence="2 3" key="1">
    <citation type="submission" date="2019-11" db="EMBL/GenBank/DDBJ databases">
        <title>Spirosoma endbachense sp. nov., isolated from a natural salt meadow.</title>
        <authorList>
            <person name="Rojas J."/>
            <person name="Ambika Manirajan B."/>
            <person name="Ratering S."/>
            <person name="Suarez C."/>
            <person name="Geissler-Plaum R."/>
            <person name="Schnell S."/>
        </authorList>
    </citation>
    <scope>NUCLEOTIDE SEQUENCE [LARGE SCALE GENOMIC DNA]</scope>
    <source>
        <strain evidence="2 3">I-24</strain>
    </source>
</reference>
<protein>
    <submittedName>
        <fullName evidence="2">Uncharacterized protein</fullName>
    </submittedName>
</protein>
<dbReference type="Proteomes" id="UP000464577">
    <property type="component" value="Chromosome"/>
</dbReference>
<dbReference type="KEGG" id="senf:GJR95_31225"/>
<sequence>MISIHYKGIALTVPSPSQPSTNGILSMVKCLLDIVDERTKNSKVDPDEGIVQPEGQKQDETKKGEGH</sequence>
<evidence type="ECO:0000313" key="3">
    <source>
        <dbReference type="Proteomes" id="UP000464577"/>
    </source>
</evidence>
<accession>A0A6P1W5J8</accession>
<evidence type="ECO:0000313" key="2">
    <source>
        <dbReference type="EMBL" id="QHV99210.1"/>
    </source>
</evidence>
<name>A0A6P1W5J8_9BACT</name>